<name>A0ABW9RNL6_9BACT</name>
<dbReference type="PANTHER" id="PTHR35609">
    <property type="entry name" value="MACRO DOMAIN-CONTAINING PROTEIN"/>
    <property type="match status" value="1"/>
</dbReference>
<evidence type="ECO:0000313" key="1">
    <source>
        <dbReference type="EMBL" id="MTI24540.1"/>
    </source>
</evidence>
<protein>
    <recommendedName>
        <fullName evidence="3">Macro domain-containing protein</fullName>
    </recommendedName>
</protein>
<evidence type="ECO:0008006" key="3">
    <source>
        <dbReference type="Google" id="ProtNLM"/>
    </source>
</evidence>
<proteinExistence type="predicted"/>
<dbReference type="EMBL" id="SMLW01000426">
    <property type="protein sequence ID" value="MTI24540.1"/>
    <property type="molecule type" value="Genomic_DNA"/>
</dbReference>
<dbReference type="RefSeq" id="WP_155170582.1">
    <property type="nucleotide sequence ID" value="NZ_BAAAFL010000012.1"/>
</dbReference>
<keyword evidence="2" id="KW-1185">Reference proteome</keyword>
<evidence type="ECO:0000313" key="2">
    <source>
        <dbReference type="Proteomes" id="UP000798808"/>
    </source>
</evidence>
<organism evidence="1 2">
    <name type="scientific">Fulvivirga kasyanovii</name>
    <dbReference type="NCBI Taxonomy" id="396812"/>
    <lineage>
        <taxon>Bacteria</taxon>
        <taxon>Pseudomonadati</taxon>
        <taxon>Bacteroidota</taxon>
        <taxon>Cytophagia</taxon>
        <taxon>Cytophagales</taxon>
        <taxon>Fulvivirgaceae</taxon>
        <taxon>Fulvivirga</taxon>
    </lineage>
</organism>
<gene>
    <name evidence="1" type="ORF">E1163_06225</name>
</gene>
<reference evidence="1 2" key="1">
    <citation type="submission" date="2019-02" db="EMBL/GenBank/DDBJ databases">
        <authorList>
            <person name="Goldberg S.R."/>
            <person name="Haltli B.A."/>
            <person name="Correa H."/>
            <person name="Russell K.G."/>
        </authorList>
    </citation>
    <scope>NUCLEOTIDE SEQUENCE [LARGE SCALE GENOMIC DNA]</scope>
    <source>
        <strain evidence="1 2">JCM 16186</strain>
    </source>
</reference>
<sequence length="334" mass="36842">MWFKKLTGFDEISPEYVREHLLIEGTSMTSKINGKSYRYGELQVPTLKELKAQAPPLENFDGRILVSEVIANVQQIHRNVNNANALIQAASQFNLLEMTGPHVTPEQGVDGYEHDFTQGPACAIACGAGTIYRNYFTQVNGRTGQSSDNQIDCLELIGTALGNEEFQLWKMNNGYALLSQEGLLKINSILAKAGDGYKEALKDKLKIGLQWQTEVTLADSRQIVSQAYCSALPVAYTSIEPIYWERFARLILEASYEATLYAAVINLEKTGCPKVFLTLVGGGAFGNDTPWITDSIAKAISKFNKVPLDVKIVSYGSSNAKVVSLVEEISRQKN</sequence>
<dbReference type="Proteomes" id="UP000798808">
    <property type="component" value="Unassembled WGS sequence"/>
</dbReference>
<dbReference type="PANTHER" id="PTHR35609:SF1">
    <property type="entry name" value="MACRO DOMAIN-CONTAINING PROTEIN"/>
    <property type="match status" value="1"/>
</dbReference>
<comment type="caution">
    <text evidence="1">The sequence shown here is derived from an EMBL/GenBank/DDBJ whole genome shotgun (WGS) entry which is preliminary data.</text>
</comment>
<accession>A0ABW9RNL6</accession>